<dbReference type="Proteomes" id="UP001490816">
    <property type="component" value="Unassembled WGS sequence"/>
</dbReference>
<accession>A0ABV1FAE2</accession>
<keyword evidence="2" id="KW-1185">Reference proteome</keyword>
<proteinExistence type="predicted"/>
<dbReference type="SUPFAM" id="SSF63446">
    <property type="entry name" value="Type I dockerin domain"/>
    <property type="match status" value="1"/>
</dbReference>
<dbReference type="Pfam" id="PF00404">
    <property type="entry name" value="Dockerin_1"/>
    <property type="match status" value="1"/>
</dbReference>
<gene>
    <name evidence="1" type="ORF">WMO39_08455</name>
</gene>
<protein>
    <submittedName>
        <fullName evidence="1">Dockerin type I repeat-containing protein</fullName>
    </submittedName>
</protein>
<evidence type="ECO:0000313" key="2">
    <source>
        <dbReference type="Proteomes" id="UP001490816"/>
    </source>
</evidence>
<reference evidence="1 2" key="1">
    <citation type="submission" date="2024-03" db="EMBL/GenBank/DDBJ databases">
        <title>Human intestinal bacterial collection.</title>
        <authorList>
            <person name="Pauvert C."/>
            <person name="Hitch T.C.A."/>
            <person name="Clavel T."/>
        </authorList>
    </citation>
    <scope>NUCLEOTIDE SEQUENCE [LARGE SCALE GENOMIC DNA]</scope>
    <source>
        <strain evidence="1 2">CLA-JM-H38</strain>
    </source>
</reference>
<name>A0ABV1FAE2_9FIRM</name>
<dbReference type="Gene3D" id="1.10.1330.10">
    <property type="entry name" value="Dockerin domain"/>
    <property type="match status" value="1"/>
</dbReference>
<evidence type="ECO:0000313" key="1">
    <source>
        <dbReference type="EMBL" id="MEQ2470350.1"/>
    </source>
</evidence>
<dbReference type="EMBL" id="JBBMEZ010000023">
    <property type="protein sequence ID" value="MEQ2470350.1"/>
    <property type="molecule type" value="Genomic_DNA"/>
</dbReference>
<dbReference type="CDD" id="cd14256">
    <property type="entry name" value="Dockerin_I"/>
    <property type="match status" value="1"/>
</dbReference>
<comment type="caution">
    <text evidence="1">The sequence shown here is derived from an EMBL/GenBank/DDBJ whole genome shotgun (WGS) entry which is preliminary data.</text>
</comment>
<organism evidence="1 2">
    <name type="scientific">Ruminococcoides intestinale</name>
    <dbReference type="NCBI Taxonomy" id="3133162"/>
    <lineage>
        <taxon>Bacteria</taxon>
        <taxon>Bacillati</taxon>
        <taxon>Bacillota</taxon>
        <taxon>Clostridia</taxon>
        <taxon>Eubacteriales</taxon>
        <taxon>Oscillospiraceae</taxon>
        <taxon>Ruminococcoides</taxon>
    </lineage>
</organism>
<sequence length="138" mass="15805">MTNAYTLKGDVNKDGVVNVVDATLIQKYIAHDVEFTGAQKMLTNVAKYESGISVIAATDLQKFIVGLNGDFGNNHIFLDEQDGIQYFDDTMRWYAYGNYNISPRYPYITYGPYVKNEHTDFFVVGYYDMMCKEHGYTK</sequence>
<dbReference type="InterPro" id="IPR036439">
    <property type="entry name" value="Dockerin_dom_sf"/>
</dbReference>
<dbReference type="InterPro" id="IPR002105">
    <property type="entry name" value="Dockerin_1_rpt"/>
</dbReference>